<proteinExistence type="inferred from homology"/>
<comment type="similarity">
    <text evidence="1 2">Belongs to the phospholipid scramblase family.</text>
</comment>
<dbReference type="InterPro" id="IPR025659">
    <property type="entry name" value="Tubby-like_C"/>
</dbReference>
<sequence>MWSPLIRSVKTAAKPWRGNDFSIRSSRWYSSRYGMRKTTGRHVTEDYSRFPSHTSYVHTPNPGGIISHSDPLASILSQPTLVIQREIEYMNLFLGFEQANRYVLMDSMGNQLGWLLERDFGFTKAIMRQIYRLHRPFTVDLLDNYGNVLMTIKRPFSFINSHIKAFLPNVIDSRYPDGALIGESVQSWHLWRRRYNLFKASDDDAFDQFGAIDSGFLSWEFPVRAENGTILGAVSRNFVGFARELFTDTGIYVIRMDPLSFQGLEDLYYPVSDKGMTLDQKAVLLANAVSIDFDYFSRHSSGPGGGLMFWESE</sequence>
<dbReference type="Proteomes" id="UP000788993">
    <property type="component" value="Unassembled WGS sequence"/>
</dbReference>
<dbReference type="SUPFAM" id="SSF54518">
    <property type="entry name" value="Tubby C-terminal domain-like"/>
    <property type="match status" value="1"/>
</dbReference>
<dbReference type="Pfam" id="PF03803">
    <property type="entry name" value="Scramblase"/>
    <property type="match status" value="1"/>
</dbReference>
<protein>
    <recommendedName>
        <fullName evidence="2">Phospholipid scramblase</fullName>
    </recommendedName>
</protein>
<accession>A0A9P8PDP0</accession>
<name>A0A9P8PDP0_9ASCO</name>
<dbReference type="GO" id="GO:0017128">
    <property type="term" value="F:phospholipid scramblase activity"/>
    <property type="evidence" value="ECO:0007669"/>
    <property type="project" value="InterPro"/>
</dbReference>
<reference evidence="3" key="2">
    <citation type="submission" date="2021-01" db="EMBL/GenBank/DDBJ databases">
        <authorList>
            <person name="Schikora-Tamarit M.A."/>
        </authorList>
    </citation>
    <scope>NUCLEOTIDE SEQUENCE</scope>
    <source>
        <strain evidence="3">NCAIM Y.01608</strain>
    </source>
</reference>
<dbReference type="PANTHER" id="PTHR23248">
    <property type="entry name" value="PHOSPHOLIPID SCRAMBLASE-RELATED"/>
    <property type="match status" value="1"/>
</dbReference>
<dbReference type="GO" id="GO:0005886">
    <property type="term" value="C:plasma membrane"/>
    <property type="evidence" value="ECO:0007669"/>
    <property type="project" value="TreeGrafter"/>
</dbReference>
<dbReference type="OrthoDB" id="191150at2759"/>
<keyword evidence="4" id="KW-1185">Reference proteome</keyword>
<evidence type="ECO:0000313" key="4">
    <source>
        <dbReference type="Proteomes" id="UP000788993"/>
    </source>
</evidence>
<evidence type="ECO:0000256" key="2">
    <source>
        <dbReference type="RuleBase" id="RU363116"/>
    </source>
</evidence>
<dbReference type="InterPro" id="IPR005552">
    <property type="entry name" value="Scramblase"/>
</dbReference>
<dbReference type="AlphaFoldDB" id="A0A9P8PDP0"/>
<comment type="caution">
    <text evidence="3">The sequence shown here is derived from an EMBL/GenBank/DDBJ whole genome shotgun (WGS) entry which is preliminary data.</text>
</comment>
<evidence type="ECO:0000313" key="3">
    <source>
        <dbReference type="EMBL" id="KAH3669952.1"/>
    </source>
</evidence>
<reference evidence="3" key="1">
    <citation type="journal article" date="2021" name="Open Biol.">
        <title>Shared evolutionary footprints suggest mitochondrial oxidative damage underlies multiple complex I losses in fungi.</title>
        <authorList>
            <person name="Schikora-Tamarit M.A."/>
            <person name="Marcet-Houben M."/>
            <person name="Nosek J."/>
            <person name="Gabaldon T."/>
        </authorList>
    </citation>
    <scope>NUCLEOTIDE SEQUENCE</scope>
    <source>
        <strain evidence="3">NCAIM Y.01608</strain>
    </source>
</reference>
<organism evidence="3 4">
    <name type="scientific">Ogataea polymorpha</name>
    <dbReference type="NCBI Taxonomy" id="460523"/>
    <lineage>
        <taxon>Eukaryota</taxon>
        <taxon>Fungi</taxon>
        <taxon>Dikarya</taxon>
        <taxon>Ascomycota</taxon>
        <taxon>Saccharomycotina</taxon>
        <taxon>Pichiomycetes</taxon>
        <taxon>Pichiales</taxon>
        <taxon>Pichiaceae</taxon>
        <taxon>Ogataea</taxon>
    </lineage>
</organism>
<dbReference type="EMBL" id="JAEUBD010000983">
    <property type="protein sequence ID" value="KAH3669952.1"/>
    <property type="molecule type" value="Genomic_DNA"/>
</dbReference>
<dbReference type="PANTHER" id="PTHR23248:SF9">
    <property type="entry name" value="PHOSPHOLIPID SCRAMBLASE"/>
    <property type="match status" value="1"/>
</dbReference>
<evidence type="ECO:0000256" key="1">
    <source>
        <dbReference type="ARBA" id="ARBA00005350"/>
    </source>
</evidence>
<gene>
    <name evidence="3" type="ORF">OGATHE_002765</name>
</gene>